<reference evidence="2 3" key="1">
    <citation type="submission" date="2019-09" db="EMBL/GenBank/DDBJ databases">
        <title>Genome sequence of Roseospira marina, one of the more divergent members of the non-sulfur purple photosynthetic bacterial family, the Rhodospirillaceae.</title>
        <authorList>
            <person name="Meyer T."/>
            <person name="Kyndt J."/>
        </authorList>
    </citation>
    <scope>NUCLEOTIDE SEQUENCE [LARGE SCALE GENOMIC DNA]</scope>
    <source>
        <strain evidence="2 3">DSM 15113</strain>
    </source>
</reference>
<name>A0A5M6I3S0_9PROT</name>
<dbReference type="OrthoDB" id="7359452at2"/>
<dbReference type="Proteomes" id="UP000324065">
    <property type="component" value="Unassembled WGS sequence"/>
</dbReference>
<feature type="compositionally biased region" description="Basic and acidic residues" evidence="1">
    <location>
        <begin position="57"/>
        <end position="66"/>
    </location>
</feature>
<protein>
    <submittedName>
        <fullName evidence="2">Phage virion morphogenesis protein</fullName>
    </submittedName>
</protein>
<dbReference type="EMBL" id="VWPJ01000044">
    <property type="protein sequence ID" value="KAA5602812.1"/>
    <property type="molecule type" value="Genomic_DNA"/>
</dbReference>
<feature type="region of interest" description="Disordered" evidence="1">
    <location>
        <begin position="40"/>
        <end position="71"/>
    </location>
</feature>
<dbReference type="RefSeq" id="WP_150064271.1">
    <property type="nucleotide sequence ID" value="NZ_JACHII010000039.1"/>
</dbReference>
<sequence>MADLDGQAGLDAWMERAMRALDAGTLRGVMRDIAATVRRRTQARMATQTAPDGTPWEPRRAQETDHNGGGTVRRRAAMMRGLRRSRRLRIQAAGDRVAIGWRGRDGRIAALHHHGGRDHIVEGRPRTADYPARPLLGWTPEDIAVVRRALVLHLTS</sequence>
<comment type="caution">
    <text evidence="2">The sequence shown here is derived from an EMBL/GenBank/DDBJ whole genome shotgun (WGS) entry which is preliminary data.</text>
</comment>
<organism evidence="2 3">
    <name type="scientific">Roseospira marina</name>
    <dbReference type="NCBI Taxonomy" id="140057"/>
    <lineage>
        <taxon>Bacteria</taxon>
        <taxon>Pseudomonadati</taxon>
        <taxon>Pseudomonadota</taxon>
        <taxon>Alphaproteobacteria</taxon>
        <taxon>Rhodospirillales</taxon>
        <taxon>Rhodospirillaceae</taxon>
        <taxon>Roseospira</taxon>
    </lineage>
</organism>
<gene>
    <name evidence="2" type="ORF">F1188_20250</name>
</gene>
<accession>A0A5M6I3S0</accession>
<evidence type="ECO:0000256" key="1">
    <source>
        <dbReference type="SAM" id="MobiDB-lite"/>
    </source>
</evidence>
<proteinExistence type="predicted"/>
<dbReference type="AlphaFoldDB" id="A0A5M6I3S0"/>
<dbReference type="Pfam" id="PF05069">
    <property type="entry name" value="Phage_tail_S"/>
    <property type="match status" value="1"/>
</dbReference>
<dbReference type="NCBIfam" id="TIGR01635">
    <property type="entry name" value="tail_comp_S"/>
    <property type="match status" value="1"/>
</dbReference>
<dbReference type="InterPro" id="IPR006522">
    <property type="entry name" value="Phage_virion_morphogenesis"/>
</dbReference>
<keyword evidence="3" id="KW-1185">Reference proteome</keyword>
<evidence type="ECO:0000313" key="2">
    <source>
        <dbReference type="EMBL" id="KAA5602812.1"/>
    </source>
</evidence>
<evidence type="ECO:0000313" key="3">
    <source>
        <dbReference type="Proteomes" id="UP000324065"/>
    </source>
</evidence>